<comment type="caution">
    <text evidence="8">The sequence shown here is derived from an EMBL/GenBank/DDBJ whole genome shotgun (WGS) entry which is preliminary data.</text>
</comment>
<dbReference type="RefSeq" id="WP_205122001.1">
    <property type="nucleotide sequence ID" value="NZ_JAFBCM010000001.1"/>
</dbReference>
<dbReference type="InterPro" id="IPR013324">
    <property type="entry name" value="RNA_pol_sigma_r3/r4-like"/>
</dbReference>
<dbReference type="InterPro" id="IPR039425">
    <property type="entry name" value="RNA_pol_sigma-70-like"/>
</dbReference>
<dbReference type="InterPro" id="IPR013249">
    <property type="entry name" value="RNA_pol_sigma70_r4_t2"/>
</dbReference>
<dbReference type="Gene3D" id="1.10.10.10">
    <property type="entry name" value="Winged helix-like DNA-binding domain superfamily/Winged helix DNA-binding domain"/>
    <property type="match status" value="1"/>
</dbReference>
<keyword evidence="2" id="KW-0805">Transcription regulation</keyword>
<dbReference type="Proteomes" id="UP001595699">
    <property type="component" value="Unassembled WGS sequence"/>
</dbReference>
<dbReference type="InterPro" id="IPR014284">
    <property type="entry name" value="RNA_pol_sigma-70_dom"/>
</dbReference>
<dbReference type="SUPFAM" id="SSF88946">
    <property type="entry name" value="Sigma2 domain of RNA polymerase sigma factors"/>
    <property type="match status" value="1"/>
</dbReference>
<gene>
    <name evidence="8" type="ORF">ACFOUW_02140</name>
</gene>
<dbReference type="NCBIfam" id="TIGR02983">
    <property type="entry name" value="SigE-fam_strep"/>
    <property type="match status" value="1"/>
</dbReference>
<evidence type="ECO:0000256" key="3">
    <source>
        <dbReference type="ARBA" id="ARBA00023082"/>
    </source>
</evidence>
<proteinExistence type="inferred from homology"/>
<dbReference type="Pfam" id="PF04542">
    <property type="entry name" value="Sigma70_r2"/>
    <property type="match status" value="1"/>
</dbReference>
<keyword evidence="5" id="KW-0804">Transcription</keyword>
<dbReference type="CDD" id="cd06171">
    <property type="entry name" value="Sigma70_r4"/>
    <property type="match status" value="1"/>
</dbReference>
<organism evidence="8 9">
    <name type="scientific">Tenggerimyces flavus</name>
    <dbReference type="NCBI Taxonomy" id="1708749"/>
    <lineage>
        <taxon>Bacteria</taxon>
        <taxon>Bacillati</taxon>
        <taxon>Actinomycetota</taxon>
        <taxon>Actinomycetes</taxon>
        <taxon>Propionibacteriales</taxon>
        <taxon>Nocardioidaceae</taxon>
        <taxon>Tenggerimyces</taxon>
    </lineage>
</organism>
<feature type="domain" description="RNA polymerase sigma factor 70 region 4 type 2" evidence="7">
    <location>
        <begin position="108"/>
        <end position="154"/>
    </location>
</feature>
<protein>
    <submittedName>
        <fullName evidence="8">SigE family RNA polymerase sigma factor</fullName>
    </submittedName>
</protein>
<reference evidence="9" key="1">
    <citation type="journal article" date="2019" name="Int. J. Syst. Evol. Microbiol.">
        <title>The Global Catalogue of Microorganisms (GCM) 10K type strain sequencing project: providing services to taxonomists for standard genome sequencing and annotation.</title>
        <authorList>
            <consortium name="The Broad Institute Genomics Platform"/>
            <consortium name="The Broad Institute Genome Sequencing Center for Infectious Disease"/>
            <person name="Wu L."/>
            <person name="Ma J."/>
        </authorList>
    </citation>
    <scope>NUCLEOTIDE SEQUENCE [LARGE SCALE GENOMIC DNA]</scope>
    <source>
        <strain evidence="9">CGMCC 4.7241</strain>
    </source>
</reference>
<dbReference type="SUPFAM" id="SSF88659">
    <property type="entry name" value="Sigma3 and sigma4 domains of RNA polymerase sigma factors"/>
    <property type="match status" value="1"/>
</dbReference>
<dbReference type="PANTHER" id="PTHR43133">
    <property type="entry name" value="RNA POLYMERASE ECF-TYPE SIGMA FACTO"/>
    <property type="match status" value="1"/>
</dbReference>
<dbReference type="InterPro" id="IPR007627">
    <property type="entry name" value="RNA_pol_sigma70_r2"/>
</dbReference>
<evidence type="ECO:0000256" key="4">
    <source>
        <dbReference type="ARBA" id="ARBA00023125"/>
    </source>
</evidence>
<evidence type="ECO:0000259" key="7">
    <source>
        <dbReference type="Pfam" id="PF08281"/>
    </source>
</evidence>
<dbReference type="PANTHER" id="PTHR43133:SF50">
    <property type="entry name" value="ECF RNA POLYMERASE SIGMA FACTOR SIGM"/>
    <property type="match status" value="1"/>
</dbReference>
<keyword evidence="3" id="KW-0731">Sigma factor</keyword>
<evidence type="ECO:0000259" key="6">
    <source>
        <dbReference type="Pfam" id="PF04542"/>
    </source>
</evidence>
<dbReference type="Gene3D" id="1.10.1740.10">
    <property type="match status" value="1"/>
</dbReference>
<dbReference type="InterPro" id="IPR014325">
    <property type="entry name" value="RNA_pol_sigma-E_actinobac"/>
</dbReference>
<evidence type="ECO:0000256" key="2">
    <source>
        <dbReference type="ARBA" id="ARBA00023015"/>
    </source>
</evidence>
<evidence type="ECO:0000313" key="8">
    <source>
        <dbReference type="EMBL" id="MFC3759628.1"/>
    </source>
</evidence>
<dbReference type="EMBL" id="JBHRZH010000001">
    <property type="protein sequence ID" value="MFC3759628.1"/>
    <property type="molecule type" value="Genomic_DNA"/>
</dbReference>
<keyword evidence="4" id="KW-0238">DNA-binding</keyword>
<evidence type="ECO:0000256" key="1">
    <source>
        <dbReference type="ARBA" id="ARBA00010641"/>
    </source>
</evidence>
<comment type="similarity">
    <text evidence="1">Belongs to the sigma-70 factor family. ECF subfamily.</text>
</comment>
<accession>A0ABV7Y319</accession>
<dbReference type="InterPro" id="IPR036388">
    <property type="entry name" value="WH-like_DNA-bd_sf"/>
</dbReference>
<evidence type="ECO:0000313" key="9">
    <source>
        <dbReference type="Proteomes" id="UP001595699"/>
    </source>
</evidence>
<evidence type="ECO:0000256" key="5">
    <source>
        <dbReference type="ARBA" id="ARBA00023163"/>
    </source>
</evidence>
<dbReference type="NCBIfam" id="TIGR02937">
    <property type="entry name" value="sigma70-ECF"/>
    <property type="match status" value="1"/>
</dbReference>
<name>A0ABV7Y319_9ACTN</name>
<dbReference type="InterPro" id="IPR013325">
    <property type="entry name" value="RNA_pol_sigma_r2"/>
</dbReference>
<keyword evidence="9" id="KW-1185">Reference proteome</keyword>
<dbReference type="Pfam" id="PF08281">
    <property type="entry name" value="Sigma70_r4_2"/>
    <property type="match status" value="1"/>
</dbReference>
<sequence length="168" mass="19075">MSAEPDPGDFVEFASARTPQLFRSAYLLTGDYHLAEDLVQTTLGKLYRGWKRIQRAENPVAYAHTVLARTYISYRRLRRSTEAPTQDVPEQVAVDSDPALRMTLLGGLEQLSVRDRTVLVLRFWEDRSVEDTAQMLGVRPGAVRSQTMRALGRLRELLGNDVHVFADR</sequence>
<feature type="domain" description="RNA polymerase sigma-70 region 2" evidence="6">
    <location>
        <begin position="18"/>
        <end position="79"/>
    </location>
</feature>